<dbReference type="GO" id="GO:0009307">
    <property type="term" value="P:DNA restriction-modification system"/>
    <property type="evidence" value="ECO:0007669"/>
    <property type="project" value="InterPro"/>
</dbReference>
<proteinExistence type="predicted"/>
<dbReference type="EMBL" id="JGZN01000016">
    <property type="protein sequence ID" value="KFI91238.1"/>
    <property type="molecule type" value="Genomic_DNA"/>
</dbReference>
<dbReference type="STRING" id="1437607.BISA_1836"/>
<dbReference type="OrthoDB" id="7431767at2"/>
<organism evidence="1 2">
    <name type="scientific">Bifidobacterium saguini DSM 23967</name>
    <dbReference type="NCBI Taxonomy" id="1437607"/>
    <lineage>
        <taxon>Bacteria</taxon>
        <taxon>Bacillati</taxon>
        <taxon>Actinomycetota</taxon>
        <taxon>Actinomycetes</taxon>
        <taxon>Bifidobacteriales</taxon>
        <taxon>Bifidobacteriaceae</taxon>
        <taxon>Bifidobacterium</taxon>
    </lineage>
</organism>
<dbReference type="InterPro" id="IPR019072">
    <property type="entry name" value="Restrct_endonuc_II_XamI"/>
</dbReference>
<sequence length="309" mass="34578">MLFNKPKKFTREELEEAASLAGDHFKRTRTEAESDIADYYNSVFDHAYDEIEHILASTNQLQDFESMAARLFGDGYLDTLRYMERPTLSADDFKKLSATNTDARSKLSQPENAALAMEYLLRNLNTRIFPWFDRGAAPTDSDLNAAKHAVAALVADQKTKTMLRNRQSHTQEEAVREALIRDAGFTMVKAHDFRMITQGPKPGEVFHKETSIDGVKADVVFGLYDGRIMALECKGSNTAVNSYKRLNHETVDKIVKWNNMFGSNGIVGGCVLQGVFAVDNLLSAQQAGVAIFWSASLQELTDYALNTKQ</sequence>
<comment type="caution">
    <text evidence="1">The sequence shown here is derived from an EMBL/GenBank/DDBJ whole genome shotgun (WGS) entry which is preliminary data.</text>
</comment>
<gene>
    <name evidence="1" type="ORF">BISA_1836</name>
</gene>
<dbReference type="Pfam" id="PF09572">
    <property type="entry name" value="RE_XamI"/>
    <property type="match status" value="1"/>
</dbReference>
<evidence type="ECO:0000313" key="1">
    <source>
        <dbReference type="EMBL" id="KFI91238.1"/>
    </source>
</evidence>
<name>A0A087D6T8_9BIFI</name>
<dbReference type="Proteomes" id="UP000029066">
    <property type="component" value="Unassembled WGS sequence"/>
</dbReference>
<keyword evidence="1" id="KW-0378">Hydrolase</keyword>
<dbReference type="GO" id="GO:0009036">
    <property type="term" value="F:type II site-specific deoxyribonuclease activity"/>
    <property type="evidence" value="ECO:0007669"/>
    <property type="project" value="UniProtKB-EC"/>
</dbReference>
<dbReference type="AlphaFoldDB" id="A0A087D6T8"/>
<accession>A0A087D6T8</accession>
<protein>
    <submittedName>
        <fullName evidence="1">Restriction nuclease</fullName>
        <ecNumber evidence="1">3.1.21.4</ecNumber>
    </submittedName>
</protein>
<evidence type="ECO:0000313" key="2">
    <source>
        <dbReference type="Proteomes" id="UP000029066"/>
    </source>
</evidence>
<dbReference type="GO" id="GO:0003677">
    <property type="term" value="F:DNA binding"/>
    <property type="evidence" value="ECO:0007669"/>
    <property type="project" value="InterPro"/>
</dbReference>
<dbReference type="RefSeq" id="WP_051917520.1">
    <property type="nucleotide sequence ID" value="NZ_JDUT01000006.1"/>
</dbReference>
<reference evidence="1 2" key="1">
    <citation type="submission" date="2014-03" db="EMBL/GenBank/DDBJ databases">
        <title>Genomics of Bifidobacteria.</title>
        <authorList>
            <person name="Ventura M."/>
            <person name="Milani C."/>
            <person name="Lugli G.A."/>
        </authorList>
    </citation>
    <scope>NUCLEOTIDE SEQUENCE [LARGE SCALE GENOMIC DNA]</scope>
    <source>
        <strain evidence="1 2">DSM 23967</strain>
    </source>
</reference>
<dbReference type="EC" id="3.1.21.4" evidence="1"/>